<dbReference type="RefSeq" id="XP_043045638.1">
    <property type="nucleotide sequence ID" value="XM_043190853.1"/>
</dbReference>
<dbReference type="Proteomes" id="UP000812287">
    <property type="component" value="Unassembled WGS sequence"/>
</dbReference>
<sequence length="215" mass="24148">MYATVEDLVYLRLLLENLTPSETSFGHVFQVGTGFTLYRLPSFWTVILQVLRSSPMLPHGLGSRVVQLNSPDRLRPLSDPQEFGSSSFFGLIPANRFPSTRPCNGTVTTSKRLRCPIMHRCTHRYKCRVTAVASSSTTICAFPWFRLVNKHRTYRSTKRSDVSITELDRIHIGLSMDQLGRVYVKARGIGTGAQKHVARDIAASQTLEALIKGHQ</sequence>
<dbReference type="AlphaFoldDB" id="A0A9P7W4S7"/>
<dbReference type="OrthoDB" id="3246846at2759"/>
<organism evidence="1 2">
    <name type="scientific">Guyanagaster necrorhizus</name>
    <dbReference type="NCBI Taxonomy" id="856835"/>
    <lineage>
        <taxon>Eukaryota</taxon>
        <taxon>Fungi</taxon>
        <taxon>Dikarya</taxon>
        <taxon>Basidiomycota</taxon>
        <taxon>Agaricomycotina</taxon>
        <taxon>Agaricomycetes</taxon>
        <taxon>Agaricomycetidae</taxon>
        <taxon>Agaricales</taxon>
        <taxon>Marasmiineae</taxon>
        <taxon>Physalacriaceae</taxon>
        <taxon>Guyanagaster</taxon>
    </lineage>
</organism>
<accession>A0A9P7W4S7</accession>
<dbReference type="EMBL" id="MU250524">
    <property type="protein sequence ID" value="KAG7452138.1"/>
    <property type="molecule type" value="Genomic_DNA"/>
</dbReference>
<protein>
    <submittedName>
        <fullName evidence="1">Uncharacterized protein</fullName>
    </submittedName>
</protein>
<evidence type="ECO:0000313" key="2">
    <source>
        <dbReference type="Proteomes" id="UP000812287"/>
    </source>
</evidence>
<dbReference type="GeneID" id="66113150"/>
<gene>
    <name evidence="1" type="ORF">BT62DRAFT_999898</name>
</gene>
<proteinExistence type="predicted"/>
<keyword evidence="2" id="KW-1185">Reference proteome</keyword>
<name>A0A9P7W4S7_9AGAR</name>
<comment type="caution">
    <text evidence="1">The sequence shown here is derived from an EMBL/GenBank/DDBJ whole genome shotgun (WGS) entry which is preliminary data.</text>
</comment>
<reference evidence="1" key="1">
    <citation type="submission" date="2020-11" db="EMBL/GenBank/DDBJ databases">
        <title>Adaptations for nitrogen fixation in a non-lichenized fungal sporocarp promotes dispersal by wood-feeding termites.</title>
        <authorList>
            <consortium name="DOE Joint Genome Institute"/>
            <person name="Koch R.A."/>
            <person name="Yoon G."/>
            <person name="Arayal U."/>
            <person name="Lail K."/>
            <person name="Amirebrahimi M."/>
            <person name="Labutti K."/>
            <person name="Lipzen A."/>
            <person name="Riley R."/>
            <person name="Barry K."/>
            <person name="Henrissat B."/>
            <person name="Grigoriev I.V."/>
            <person name="Herr J.R."/>
            <person name="Aime M.C."/>
        </authorList>
    </citation>
    <scope>NUCLEOTIDE SEQUENCE</scope>
    <source>
        <strain evidence="1">MCA 3950</strain>
    </source>
</reference>
<evidence type="ECO:0000313" key="1">
    <source>
        <dbReference type="EMBL" id="KAG7452138.1"/>
    </source>
</evidence>